<dbReference type="InterPro" id="IPR000782">
    <property type="entry name" value="FAS1_domain"/>
</dbReference>
<evidence type="ECO:0000256" key="1">
    <source>
        <dbReference type="SAM" id="MobiDB-lite"/>
    </source>
</evidence>
<protein>
    <submittedName>
        <fullName evidence="4">Fasciclin domain-containing protein</fullName>
    </submittedName>
</protein>
<gene>
    <name evidence="4" type="ORF">RPR59_11385</name>
</gene>
<keyword evidence="2" id="KW-0732">Signal</keyword>
<dbReference type="PANTHER" id="PTHR10900:SF77">
    <property type="entry name" value="FI19380P1"/>
    <property type="match status" value="1"/>
</dbReference>
<dbReference type="PROSITE" id="PS51257">
    <property type="entry name" value="PROKAR_LIPOPROTEIN"/>
    <property type="match status" value="1"/>
</dbReference>
<keyword evidence="5" id="KW-1185">Reference proteome</keyword>
<dbReference type="Gene3D" id="2.30.180.10">
    <property type="entry name" value="FAS1 domain"/>
    <property type="match status" value="1"/>
</dbReference>
<dbReference type="PROSITE" id="PS50213">
    <property type="entry name" value="FAS1"/>
    <property type="match status" value="1"/>
</dbReference>
<reference evidence="4 5" key="1">
    <citation type="submission" date="2023-09" db="EMBL/GenBank/DDBJ databases">
        <authorList>
            <person name="Rey-Velasco X."/>
        </authorList>
    </citation>
    <scope>NUCLEOTIDE SEQUENCE [LARGE SCALE GENOMIC DNA]</scope>
    <source>
        <strain evidence="4 5">W311</strain>
    </source>
</reference>
<feature type="region of interest" description="Disordered" evidence="1">
    <location>
        <begin position="35"/>
        <end position="60"/>
    </location>
</feature>
<sequence length="233" mass="23092">MYRKSLTIFATFAGAAALAACASTSTNDDLYADSSTTSATAGARTPAPAPTPTPTPQAVTVGGAEMLPTATIVENASKASNLTTLVAALKAAGLAQTLSGPGPYTVFAPNNEAFNALPPGTVDTLMKPENKTALTKILNYHVVPGTIDADTLKQKVEAGGGTATLTTVQGDPLTATVGPNGNIKLTSEAGSTAYVGTADVAQANGIIHVVNGVLIPNLDGGSGSSDTSTGDGM</sequence>
<name>A0ABZ0B6N7_9SPHN</name>
<dbReference type="Proteomes" id="UP001302249">
    <property type="component" value="Chromosome"/>
</dbReference>
<evidence type="ECO:0000313" key="5">
    <source>
        <dbReference type="Proteomes" id="UP001302249"/>
    </source>
</evidence>
<organism evidence="4 5">
    <name type="scientific">Stakelama saccharophila</name>
    <dbReference type="NCBI Taxonomy" id="3075605"/>
    <lineage>
        <taxon>Bacteria</taxon>
        <taxon>Pseudomonadati</taxon>
        <taxon>Pseudomonadota</taxon>
        <taxon>Alphaproteobacteria</taxon>
        <taxon>Sphingomonadales</taxon>
        <taxon>Sphingomonadaceae</taxon>
        <taxon>Stakelama</taxon>
    </lineage>
</organism>
<dbReference type="EMBL" id="CP135076">
    <property type="protein sequence ID" value="WNO53054.1"/>
    <property type="molecule type" value="Genomic_DNA"/>
</dbReference>
<feature type="domain" description="FAS1" evidence="3">
    <location>
        <begin position="69"/>
        <end position="214"/>
    </location>
</feature>
<evidence type="ECO:0000259" key="3">
    <source>
        <dbReference type="PROSITE" id="PS50213"/>
    </source>
</evidence>
<accession>A0ABZ0B6N7</accession>
<feature type="compositionally biased region" description="Low complexity" evidence="1">
    <location>
        <begin position="36"/>
        <end position="46"/>
    </location>
</feature>
<dbReference type="InterPro" id="IPR036378">
    <property type="entry name" value="FAS1_dom_sf"/>
</dbReference>
<feature type="chain" id="PRO_5045898609" evidence="2">
    <location>
        <begin position="20"/>
        <end position="233"/>
    </location>
</feature>
<dbReference type="SMART" id="SM00554">
    <property type="entry name" value="FAS1"/>
    <property type="match status" value="1"/>
</dbReference>
<evidence type="ECO:0000313" key="4">
    <source>
        <dbReference type="EMBL" id="WNO53054.1"/>
    </source>
</evidence>
<dbReference type="SUPFAM" id="SSF82153">
    <property type="entry name" value="FAS1 domain"/>
    <property type="match status" value="1"/>
</dbReference>
<dbReference type="PANTHER" id="PTHR10900">
    <property type="entry name" value="PERIOSTIN-RELATED"/>
    <property type="match status" value="1"/>
</dbReference>
<dbReference type="InterPro" id="IPR050904">
    <property type="entry name" value="Adhesion/Biosynth-related"/>
</dbReference>
<evidence type="ECO:0000256" key="2">
    <source>
        <dbReference type="SAM" id="SignalP"/>
    </source>
</evidence>
<dbReference type="RefSeq" id="WP_313914129.1">
    <property type="nucleotide sequence ID" value="NZ_CP135076.1"/>
</dbReference>
<proteinExistence type="predicted"/>
<feature type="signal peptide" evidence="2">
    <location>
        <begin position="1"/>
        <end position="19"/>
    </location>
</feature>
<dbReference type="Pfam" id="PF02469">
    <property type="entry name" value="Fasciclin"/>
    <property type="match status" value="1"/>
</dbReference>